<dbReference type="Pfam" id="PF22725">
    <property type="entry name" value="GFO_IDH_MocA_C3"/>
    <property type="match status" value="1"/>
</dbReference>
<feature type="domain" description="GFO/IDH/MocA-like oxidoreductase" evidence="2">
    <location>
        <begin position="142"/>
        <end position="247"/>
    </location>
</feature>
<dbReference type="PANTHER" id="PTHR43054">
    <property type="match status" value="1"/>
</dbReference>
<keyword evidence="4" id="KW-1185">Reference proteome</keyword>
<accession>A0ABR7F2J4</accession>
<protein>
    <submittedName>
        <fullName evidence="3">Gfo/Idh/MocA family oxidoreductase</fullName>
    </submittedName>
</protein>
<feature type="domain" description="Gfo/Idh/MocA-like oxidoreductase N-terminal" evidence="1">
    <location>
        <begin position="2"/>
        <end position="119"/>
    </location>
</feature>
<dbReference type="Gene3D" id="3.40.50.720">
    <property type="entry name" value="NAD(P)-binding Rossmann-like Domain"/>
    <property type="match status" value="1"/>
</dbReference>
<dbReference type="SUPFAM" id="SSF55347">
    <property type="entry name" value="Glyceraldehyde-3-phosphate dehydrogenase-like, C-terminal domain"/>
    <property type="match status" value="1"/>
</dbReference>
<dbReference type="InterPro" id="IPR036291">
    <property type="entry name" value="NAD(P)-bd_dom_sf"/>
</dbReference>
<dbReference type="Gene3D" id="3.30.360.10">
    <property type="entry name" value="Dihydrodipicolinate Reductase, domain 2"/>
    <property type="match status" value="1"/>
</dbReference>
<dbReference type="RefSeq" id="WP_186839982.1">
    <property type="nucleotide sequence ID" value="NZ_JACOOZ010000002.1"/>
</dbReference>
<reference evidence="3 4" key="1">
    <citation type="submission" date="2020-08" db="EMBL/GenBank/DDBJ databases">
        <title>Genome public.</title>
        <authorList>
            <person name="Liu C."/>
            <person name="Sun Q."/>
        </authorList>
    </citation>
    <scope>NUCLEOTIDE SEQUENCE [LARGE SCALE GENOMIC DNA]</scope>
    <source>
        <strain evidence="3 4">BX4</strain>
    </source>
</reference>
<dbReference type="PANTHER" id="PTHR43054:SF1">
    <property type="entry name" value="SCYLLO-INOSITOL 2-DEHYDROGENASE (NADP(+)) IOLU"/>
    <property type="match status" value="1"/>
</dbReference>
<sequence>MIRFATIGTNFVVEWFLKCAAQVEGLQYNGTYSRNIEKAEKFAKEHNGNLIFGNLEELAKSKDVDAVYIASPNSLHYEQARLMIKNKKHVMIEKTITSNLRELNELCRLAKENNVVIMEAMRSVYSPGFLAIKDAMKKIEPVRRVEFRYCQYSSRYDKYKNGIIENAFNPSFSNGALMDIGVYCVHPLVKLFGLPDEIKATATMLPDSIDGQGTITCAYDGMIADISYSKITNGRLPSQIQGEKGTILIEDIPNPRKIKIIYNDGYEENIENIPCKDLNLEYEAEEWAELINKGEFTDKHIKYSVMCIKVMDEARRQQNIVFPADK</sequence>
<name>A0ABR7F2J4_9FIRM</name>
<proteinExistence type="predicted"/>
<evidence type="ECO:0000259" key="2">
    <source>
        <dbReference type="Pfam" id="PF22725"/>
    </source>
</evidence>
<gene>
    <name evidence="3" type="ORF">H8S00_03075</name>
</gene>
<evidence type="ECO:0000313" key="3">
    <source>
        <dbReference type="EMBL" id="MBC5666975.1"/>
    </source>
</evidence>
<evidence type="ECO:0000313" key="4">
    <source>
        <dbReference type="Proteomes" id="UP000597877"/>
    </source>
</evidence>
<dbReference type="Proteomes" id="UP000597877">
    <property type="component" value="Unassembled WGS sequence"/>
</dbReference>
<comment type="caution">
    <text evidence="3">The sequence shown here is derived from an EMBL/GenBank/DDBJ whole genome shotgun (WGS) entry which is preliminary data.</text>
</comment>
<dbReference type="EMBL" id="JACOOZ010000002">
    <property type="protein sequence ID" value="MBC5666975.1"/>
    <property type="molecule type" value="Genomic_DNA"/>
</dbReference>
<evidence type="ECO:0000259" key="1">
    <source>
        <dbReference type="Pfam" id="PF01408"/>
    </source>
</evidence>
<organism evidence="3 4">
    <name type="scientific">Eubacterium segne</name>
    <dbReference type="NCBI Taxonomy" id="2763045"/>
    <lineage>
        <taxon>Bacteria</taxon>
        <taxon>Bacillati</taxon>
        <taxon>Bacillota</taxon>
        <taxon>Clostridia</taxon>
        <taxon>Eubacteriales</taxon>
        <taxon>Eubacteriaceae</taxon>
        <taxon>Eubacterium</taxon>
    </lineage>
</organism>
<dbReference type="InterPro" id="IPR000683">
    <property type="entry name" value="Gfo/Idh/MocA-like_OxRdtase_N"/>
</dbReference>
<dbReference type="SUPFAM" id="SSF51735">
    <property type="entry name" value="NAD(P)-binding Rossmann-fold domains"/>
    <property type="match status" value="1"/>
</dbReference>
<dbReference type="InterPro" id="IPR055170">
    <property type="entry name" value="GFO_IDH_MocA-like_dom"/>
</dbReference>
<dbReference type="Pfam" id="PF01408">
    <property type="entry name" value="GFO_IDH_MocA"/>
    <property type="match status" value="1"/>
</dbReference>